<protein>
    <submittedName>
        <fullName evidence="4">Lipoprotein</fullName>
    </submittedName>
</protein>
<feature type="compositionally biased region" description="Low complexity" evidence="1">
    <location>
        <begin position="29"/>
        <end position="41"/>
    </location>
</feature>
<feature type="signal peptide" evidence="2">
    <location>
        <begin position="1"/>
        <end position="22"/>
    </location>
</feature>
<evidence type="ECO:0000259" key="3">
    <source>
        <dbReference type="Pfam" id="PF26366"/>
    </source>
</evidence>
<dbReference type="Pfam" id="PF26366">
    <property type="entry name" value="DUF8094"/>
    <property type="match status" value="1"/>
</dbReference>
<accession>A0A9W6RQV4</accession>
<name>A0A9W6RQV4_9ACTN</name>
<feature type="chain" id="PRO_5040755317" evidence="2">
    <location>
        <begin position="23"/>
        <end position="319"/>
    </location>
</feature>
<evidence type="ECO:0000256" key="2">
    <source>
        <dbReference type="SAM" id="SignalP"/>
    </source>
</evidence>
<evidence type="ECO:0000313" key="5">
    <source>
        <dbReference type="Proteomes" id="UP001165135"/>
    </source>
</evidence>
<dbReference type="Proteomes" id="UP001165135">
    <property type="component" value="Unassembled WGS sequence"/>
</dbReference>
<dbReference type="InterPro" id="IPR058407">
    <property type="entry name" value="DUF8094"/>
</dbReference>
<keyword evidence="4" id="KW-0449">Lipoprotein</keyword>
<dbReference type="RefSeq" id="WP_285632717.1">
    <property type="nucleotide sequence ID" value="NZ_BSTJ01000013.1"/>
</dbReference>
<gene>
    <name evidence="4" type="ORF">Airi01_084310</name>
</gene>
<dbReference type="EMBL" id="BSTJ01000013">
    <property type="protein sequence ID" value="GLY80164.1"/>
    <property type="molecule type" value="Genomic_DNA"/>
</dbReference>
<organism evidence="4 5">
    <name type="scientific">Actinoallomurus iriomotensis</name>
    <dbReference type="NCBI Taxonomy" id="478107"/>
    <lineage>
        <taxon>Bacteria</taxon>
        <taxon>Bacillati</taxon>
        <taxon>Actinomycetota</taxon>
        <taxon>Actinomycetes</taxon>
        <taxon>Streptosporangiales</taxon>
        <taxon>Thermomonosporaceae</taxon>
        <taxon>Actinoallomurus</taxon>
    </lineage>
</organism>
<dbReference type="PROSITE" id="PS51257">
    <property type="entry name" value="PROKAR_LIPOPROTEIN"/>
    <property type="match status" value="1"/>
</dbReference>
<evidence type="ECO:0000256" key="1">
    <source>
        <dbReference type="SAM" id="MobiDB-lite"/>
    </source>
</evidence>
<feature type="domain" description="DUF8094" evidence="3">
    <location>
        <begin position="41"/>
        <end position="310"/>
    </location>
</feature>
<evidence type="ECO:0000313" key="4">
    <source>
        <dbReference type="EMBL" id="GLY80164.1"/>
    </source>
</evidence>
<dbReference type="AlphaFoldDB" id="A0A9W6RQV4"/>
<proteinExistence type="predicted"/>
<sequence length="319" mass="33305">MRSRTVAGLMALGMLAAGCGHGGGGGGTSPSPSASGTTPAASALTETQARAIFAKYQKVNNQANAHLSAATLSTIETGAMLKGDLADYKVTRAGLDSKIKPFTYHSARFYLPRDADWFAVDAKPSNGDGEEFLVFAKTGGTYKLATSAWKNKASFPTIARGADGSATAVTTPATAKLAAAHSEYLSNVAAGLRGSGFAAGALTSKLGAQWHGYVNKITQDGAWRGGTTWKAADYPVYALATADGGAFVWYTATQSLDYSTVNPTAWYRPDKPFFAFGPKKYRHDYHGTWLWRFAAHLPKDGGATAVLASGRLPVGASGS</sequence>
<reference evidence="4" key="1">
    <citation type="submission" date="2023-03" db="EMBL/GenBank/DDBJ databases">
        <title>Actinoallomurus iriomotensis NBRC 103681.</title>
        <authorList>
            <person name="Ichikawa N."/>
            <person name="Sato H."/>
            <person name="Tonouchi N."/>
        </authorList>
    </citation>
    <scope>NUCLEOTIDE SEQUENCE</scope>
    <source>
        <strain evidence="4">NBRC 103681</strain>
    </source>
</reference>
<feature type="region of interest" description="Disordered" evidence="1">
    <location>
        <begin position="22"/>
        <end position="41"/>
    </location>
</feature>
<comment type="caution">
    <text evidence="4">The sequence shown here is derived from an EMBL/GenBank/DDBJ whole genome shotgun (WGS) entry which is preliminary data.</text>
</comment>
<keyword evidence="2" id="KW-0732">Signal</keyword>